<dbReference type="eggNOG" id="COG2161">
    <property type="taxonomic scope" value="Bacteria"/>
</dbReference>
<keyword evidence="3" id="KW-1185">Reference proteome</keyword>
<dbReference type="OrthoDB" id="165038at2"/>
<dbReference type="RefSeq" id="WP_008930142.1">
    <property type="nucleotide sequence ID" value="NZ_AMRJ01000032.1"/>
</dbReference>
<comment type="similarity">
    <text evidence="1">Belongs to the phD/YefM antitoxin family.</text>
</comment>
<name>L0W8V3_9GAMM</name>
<protein>
    <submittedName>
        <fullName evidence="2">Antitoxin of toxin-antitoxin system Phd</fullName>
    </submittedName>
</protein>
<accession>L0W8V3</accession>
<dbReference type="AlphaFoldDB" id="L0W8V3"/>
<comment type="caution">
    <text evidence="2">The sequence shown here is derived from an EMBL/GenBank/DDBJ whole genome shotgun (WGS) entry which is preliminary data.</text>
</comment>
<dbReference type="Proteomes" id="UP000010164">
    <property type="component" value="Unassembled WGS sequence"/>
</dbReference>
<dbReference type="InterPro" id="IPR036165">
    <property type="entry name" value="YefM-like_sf"/>
</dbReference>
<reference evidence="2 3" key="1">
    <citation type="journal article" date="2012" name="J. Bacteriol.">
        <title>Genome Sequence of the Alkane-Degrading Bacterium Alcanivorax hongdengensis Type Strain A-11-3.</title>
        <authorList>
            <person name="Lai Q."/>
            <person name="Shao Z."/>
        </authorList>
    </citation>
    <scope>NUCLEOTIDE SEQUENCE [LARGE SCALE GENOMIC DNA]</scope>
    <source>
        <strain evidence="2 3">A-11-3</strain>
    </source>
</reference>
<gene>
    <name evidence="2" type="ORF">A11A3_14862</name>
</gene>
<proteinExistence type="inferred from homology"/>
<organism evidence="2 3">
    <name type="scientific">Alcanivorax hongdengensis A-11-3</name>
    <dbReference type="NCBI Taxonomy" id="1177179"/>
    <lineage>
        <taxon>Bacteria</taxon>
        <taxon>Pseudomonadati</taxon>
        <taxon>Pseudomonadota</taxon>
        <taxon>Gammaproteobacteria</taxon>
        <taxon>Oceanospirillales</taxon>
        <taxon>Alcanivoracaceae</taxon>
        <taxon>Alcanivorax</taxon>
    </lineage>
</organism>
<dbReference type="NCBIfam" id="TIGR01552">
    <property type="entry name" value="phd_fam"/>
    <property type="match status" value="1"/>
</dbReference>
<dbReference type="STRING" id="1177179.A11A3_14862"/>
<dbReference type="SUPFAM" id="SSF143120">
    <property type="entry name" value="YefM-like"/>
    <property type="match status" value="1"/>
</dbReference>
<evidence type="ECO:0000256" key="1">
    <source>
        <dbReference type="ARBA" id="ARBA00009981"/>
    </source>
</evidence>
<dbReference type="EMBL" id="AMRJ01000032">
    <property type="protein sequence ID" value="EKF73163.1"/>
    <property type="molecule type" value="Genomic_DNA"/>
</dbReference>
<sequence>MDMPATEAKREFGELILKAQSEPVRILRNGKHVAAVISDKEFQQYAAFKRQQLKQALEAGMDDLHAGRVADGEGVFSAIRKEID</sequence>
<dbReference type="PATRIC" id="fig|1177179.3.peg.2923"/>
<evidence type="ECO:0000313" key="2">
    <source>
        <dbReference type="EMBL" id="EKF73163.1"/>
    </source>
</evidence>
<dbReference type="Gene3D" id="3.40.1620.10">
    <property type="entry name" value="YefM-like domain"/>
    <property type="match status" value="1"/>
</dbReference>
<evidence type="ECO:0000313" key="3">
    <source>
        <dbReference type="Proteomes" id="UP000010164"/>
    </source>
</evidence>